<keyword evidence="2" id="KW-1185">Reference proteome</keyword>
<proteinExistence type="predicted"/>
<comment type="caution">
    <text evidence="1">The sequence shown here is derived from an EMBL/GenBank/DDBJ whole genome shotgun (WGS) entry which is preliminary data.</text>
</comment>
<protein>
    <recommendedName>
        <fullName evidence="3">Transposase</fullName>
    </recommendedName>
</protein>
<dbReference type="Proteomes" id="UP000466345">
    <property type="component" value="Unassembled WGS sequence"/>
</dbReference>
<dbReference type="RefSeq" id="WP_153449584.1">
    <property type="nucleotide sequence ID" value="NZ_WEGJ01000001.1"/>
</dbReference>
<evidence type="ECO:0000313" key="1">
    <source>
        <dbReference type="EMBL" id="MQY10249.1"/>
    </source>
</evidence>
<gene>
    <name evidence="1" type="ORF">SRB5_03560</name>
</gene>
<reference evidence="1 2" key="1">
    <citation type="submission" date="2019-10" db="EMBL/GenBank/DDBJ databases">
        <title>Streptomyces smaragdinus sp. nov. and Streptomyces fabii sp. nov., isolated from the gut of fungus growing-termite Macrotermes natalensis.</title>
        <authorList>
            <person name="Schwitalla J."/>
            <person name="Benndorf R."/>
            <person name="Martin K."/>
            <person name="De Beer W."/>
            <person name="Kaster A.-K."/>
            <person name="Vollmers J."/>
            <person name="Poulsen M."/>
            <person name="Beemelmanns C."/>
        </authorList>
    </citation>
    <scope>NUCLEOTIDE SEQUENCE [LARGE SCALE GENOMIC DNA]</scope>
    <source>
        <strain evidence="1 2">RB5</strain>
    </source>
</reference>
<evidence type="ECO:0008006" key="3">
    <source>
        <dbReference type="Google" id="ProtNLM"/>
    </source>
</evidence>
<evidence type="ECO:0000313" key="2">
    <source>
        <dbReference type="Proteomes" id="UP000466345"/>
    </source>
</evidence>
<name>A0A7K0C9X6_9ACTN</name>
<accession>A0A7K0C9X6</accession>
<dbReference type="AlphaFoldDB" id="A0A7K0C9X6"/>
<organism evidence="1 2">
    <name type="scientific">Streptomyces smaragdinus</name>
    <dbReference type="NCBI Taxonomy" id="2585196"/>
    <lineage>
        <taxon>Bacteria</taxon>
        <taxon>Bacillati</taxon>
        <taxon>Actinomycetota</taxon>
        <taxon>Actinomycetes</taxon>
        <taxon>Kitasatosporales</taxon>
        <taxon>Streptomycetaceae</taxon>
        <taxon>Streptomyces</taxon>
    </lineage>
</organism>
<sequence>MRMVASAKSEVRAVLRARIVLTAAAGLVNGAIARELEVGVKTVRE</sequence>
<dbReference type="EMBL" id="WEGJ01000001">
    <property type="protein sequence ID" value="MQY10249.1"/>
    <property type="molecule type" value="Genomic_DNA"/>
</dbReference>